<dbReference type="SUPFAM" id="SSF53335">
    <property type="entry name" value="S-adenosyl-L-methionine-dependent methyltransferases"/>
    <property type="match status" value="1"/>
</dbReference>
<evidence type="ECO:0000313" key="2">
    <source>
        <dbReference type="EMBL" id="RCN47782.1"/>
    </source>
</evidence>
<keyword evidence="1" id="KW-1133">Transmembrane helix</keyword>
<keyword evidence="1" id="KW-0812">Transmembrane</keyword>
<dbReference type="STRING" id="29170.A0A368GTT7"/>
<evidence type="ECO:0000256" key="1">
    <source>
        <dbReference type="SAM" id="Phobius"/>
    </source>
</evidence>
<dbReference type="CDD" id="cd02440">
    <property type="entry name" value="AdoMet_MTases"/>
    <property type="match status" value="1"/>
</dbReference>
<keyword evidence="3" id="KW-1185">Reference proteome</keyword>
<dbReference type="EMBL" id="JOJR01000056">
    <property type="protein sequence ID" value="RCN47782.1"/>
    <property type="molecule type" value="Genomic_DNA"/>
</dbReference>
<gene>
    <name evidence="2" type="ORF">ANCCAN_06119</name>
</gene>
<dbReference type="OrthoDB" id="2016285at2759"/>
<dbReference type="InterPro" id="IPR029063">
    <property type="entry name" value="SAM-dependent_MTases_sf"/>
</dbReference>
<proteinExistence type="predicted"/>
<sequence length="350" mass="39960">MYRSERCCFYVLAYIFSAALIYLRRNYFDFHKSPELDESVNDDSPKLTKVQARAIAEKFGKARVLAKSICLNDGQCVDVRDVLIYDDDGYRFRREIIVERIEISTMYLMMPEKEIFLSGAVNMERETSVRLLTIGLGAGYVNSYLHHHFPEMEITIVEIDPKMVEIARKWFDLTLDDRQRLIISDGFDYIKEAVEKGITASYPTLKTPRFRTILGEKYDIVLLDACNMGENGACPLRSVKNRETAETFSSLLTERGLLKDSNVKMPYLTVSGALIANVFGLGGKTIELGKELISLYGTAFKHCSLRRSPNSNLVLTCSHQSRPEGLEEKYRRFMNYPSSGVNKLPFVELV</sequence>
<reference evidence="2 3" key="1">
    <citation type="submission" date="2014-10" db="EMBL/GenBank/DDBJ databases">
        <title>Draft genome of the hookworm Ancylostoma caninum.</title>
        <authorList>
            <person name="Mitreva M."/>
        </authorList>
    </citation>
    <scope>NUCLEOTIDE SEQUENCE [LARGE SCALE GENOMIC DNA]</scope>
    <source>
        <strain evidence="2 3">Baltimore</strain>
    </source>
</reference>
<dbReference type="Proteomes" id="UP000252519">
    <property type="component" value="Unassembled WGS sequence"/>
</dbReference>
<evidence type="ECO:0008006" key="4">
    <source>
        <dbReference type="Google" id="ProtNLM"/>
    </source>
</evidence>
<evidence type="ECO:0000313" key="3">
    <source>
        <dbReference type="Proteomes" id="UP000252519"/>
    </source>
</evidence>
<dbReference type="AlphaFoldDB" id="A0A368GTT7"/>
<feature type="transmembrane region" description="Helical" evidence="1">
    <location>
        <begin position="7"/>
        <end position="23"/>
    </location>
</feature>
<dbReference type="Gene3D" id="3.40.50.150">
    <property type="entry name" value="Vaccinia Virus protein VP39"/>
    <property type="match status" value="1"/>
</dbReference>
<organism evidence="2 3">
    <name type="scientific">Ancylostoma caninum</name>
    <name type="common">Dog hookworm</name>
    <dbReference type="NCBI Taxonomy" id="29170"/>
    <lineage>
        <taxon>Eukaryota</taxon>
        <taxon>Metazoa</taxon>
        <taxon>Ecdysozoa</taxon>
        <taxon>Nematoda</taxon>
        <taxon>Chromadorea</taxon>
        <taxon>Rhabditida</taxon>
        <taxon>Rhabditina</taxon>
        <taxon>Rhabditomorpha</taxon>
        <taxon>Strongyloidea</taxon>
        <taxon>Ancylostomatidae</taxon>
        <taxon>Ancylostomatinae</taxon>
        <taxon>Ancylostoma</taxon>
    </lineage>
</organism>
<comment type="caution">
    <text evidence="2">The sequence shown here is derived from an EMBL/GenBank/DDBJ whole genome shotgun (WGS) entry which is preliminary data.</text>
</comment>
<keyword evidence="1" id="KW-0472">Membrane</keyword>
<name>A0A368GTT7_ANCCA</name>
<accession>A0A368GTT7</accession>
<protein>
    <recommendedName>
        <fullName evidence="4">Spermine/spermidine synthase</fullName>
    </recommendedName>
</protein>